<dbReference type="PANTHER" id="PTHR42877:SF4">
    <property type="entry name" value="FAD_NAD(P)-BINDING DOMAIN-CONTAINING PROTEIN-RELATED"/>
    <property type="match status" value="1"/>
</dbReference>
<proteinExistence type="predicted"/>
<dbReference type="OrthoDB" id="312624at2"/>
<name>A0A2S2FCF2_9GAMM</name>
<sequence>MQQNNNKQNLSDSNNYHRVIILGGGFAGLGAAIKLKEMGIDDFVLLEKAKELGGVWRENTYPGCACDVPSALYSYSFEQNPAWSRVFAPQAEIKEYLFNVADKYKIMPHVKLEHEALTAKWSDAEQCWIIQTNQGEFRSQFAIMACGPMHEPVMPDIHGIESFTGEIFHSSRWRHDIDLTGKRVAVIGTGASAIQFVPQIQPQVKQLTVFQRTAQWILPKSDMPLLAPVRAMFKLLPLTQQLMRGSVYGIFETINGGIQSPAAMMQFQKLAKWHLNFHIKDAALREKLTPNFIIGCKRILQSNNWYPALAQKNVDVIASGLSKIEGNTLIASNGEQCEADIIILGTGFEIANPPIASRVYNRFNQKMSDVWQGSAEGYLGTMVEGCPNGFLMFGPNIAVSSSAFIIIEAQLTYIMSAIKQALELGIQTIEPEPEITRKYNEKVQTALQKTVWNKGGCHSYFIDKNGRNSTVWPWTTFRLKQKLKHFDLKEYLIDYRPEKSHDSTGVK</sequence>
<dbReference type="SUPFAM" id="SSF51905">
    <property type="entry name" value="FAD/NAD(P)-binding domain"/>
    <property type="match status" value="2"/>
</dbReference>
<organism evidence="1 2">
    <name type="scientific">Acinetobacter defluvii</name>
    <dbReference type="NCBI Taxonomy" id="1871111"/>
    <lineage>
        <taxon>Bacteria</taxon>
        <taxon>Pseudomonadati</taxon>
        <taxon>Pseudomonadota</taxon>
        <taxon>Gammaproteobacteria</taxon>
        <taxon>Moraxellales</taxon>
        <taxon>Moraxellaceae</taxon>
        <taxon>Acinetobacter</taxon>
    </lineage>
</organism>
<dbReference type="RefSeq" id="WP_065992151.1">
    <property type="nucleotide sequence ID" value="NZ_CP029397.2"/>
</dbReference>
<dbReference type="PRINTS" id="PR00411">
    <property type="entry name" value="PNDRDTASEI"/>
</dbReference>
<accession>A0A2S2FCF2</accession>
<keyword evidence="2" id="KW-1185">Reference proteome</keyword>
<dbReference type="PRINTS" id="PR00368">
    <property type="entry name" value="FADPNR"/>
</dbReference>
<dbReference type="Pfam" id="PF13738">
    <property type="entry name" value="Pyr_redox_3"/>
    <property type="match status" value="1"/>
</dbReference>
<dbReference type="InterPro" id="IPR036188">
    <property type="entry name" value="FAD/NAD-bd_sf"/>
</dbReference>
<dbReference type="InterPro" id="IPR051209">
    <property type="entry name" value="FAD-bind_Monooxygenase_sf"/>
</dbReference>
<reference evidence="1" key="1">
    <citation type="submission" date="2019-08" db="EMBL/GenBank/DDBJ databases">
        <title>The complete genome of Acinetobacter defluvii strain WCHAD010030.</title>
        <authorList>
            <person name="Hu Y."/>
            <person name="Qin J."/>
            <person name="Feng Y."/>
            <person name="Zong Z."/>
        </authorList>
    </citation>
    <scope>NUCLEOTIDE SEQUENCE</scope>
    <source>
        <strain evidence="1">WCHA30</strain>
    </source>
</reference>
<dbReference type="EMBL" id="CP029397">
    <property type="protein sequence ID" value="AWL28651.1"/>
    <property type="molecule type" value="Genomic_DNA"/>
</dbReference>
<dbReference type="Proteomes" id="UP000245977">
    <property type="component" value="Chromosome"/>
</dbReference>
<evidence type="ECO:0000313" key="2">
    <source>
        <dbReference type="Proteomes" id="UP000245977"/>
    </source>
</evidence>
<dbReference type="Gene3D" id="3.50.50.60">
    <property type="entry name" value="FAD/NAD(P)-binding domain"/>
    <property type="match status" value="2"/>
</dbReference>
<gene>
    <name evidence="1" type="ORF">DJ533_08770</name>
</gene>
<protein>
    <submittedName>
        <fullName evidence="1">NAD(P)/FAD-dependent oxidoreductase</fullName>
    </submittedName>
</protein>
<dbReference type="STRING" id="1871111.GCA_001704615_00185"/>
<dbReference type="PANTHER" id="PTHR42877">
    <property type="entry name" value="L-ORNITHINE N(5)-MONOOXYGENASE-RELATED"/>
    <property type="match status" value="1"/>
</dbReference>
<dbReference type="KEGG" id="adv:DJ533_08770"/>
<dbReference type="AlphaFoldDB" id="A0A2S2FCF2"/>
<evidence type="ECO:0000313" key="1">
    <source>
        <dbReference type="EMBL" id="AWL28651.1"/>
    </source>
</evidence>